<dbReference type="GO" id="GO:0008237">
    <property type="term" value="F:metallopeptidase activity"/>
    <property type="evidence" value="ECO:0007669"/>
    <property type="project" value="UniProtKB-KW"/>
</dbReference>
<dbReference type="AlphaFoldDB" id="A0A941AT08"/>
<feature type="transmembrane region" description="Helical" evidence="1">
    <location>
        <begin position="168"/>
        <end position="185"/>
    </location>
</feature>
<keyword evidence="1" id="KW-0812">Transmembrane</keyword>
<accession>A0A941AT08</accession>
<keyword evidence="3" id="KW-0482">Metalloprotease</keyword>
<feature type="domain" description="CAAX prenyl protease 2/Lysostaphin resistance protein A-like" evidence="2">
    <location>
        <begin position="97"/>
        <end position="180"/>
    </location>
</feature>
<organism evidence="3 4">
    <name type="scientific">Halalkalibacter suaedae</name>
    <dbReference type="NCBI Taxonomy" id="2822140"/>
    <lineage>
        <taxon>Bacteria</taxon>
        <taxon>Bacillati</taxon>
        <taxon>Bacillota</taxon>
        <taxon>Bacilli</taxon>
        <taxon>Bacillales</taxon>
        <taxon>Bacillaceae</taxon>
        <taxon>Halalkalibacter</taxon>
    </lineage>
</organism>
<dbReference type="InterPro" id="IPR003675">
    <property type="entry name" value="Rce1/LyrA-like_dom"/>
</dbReference>
<dbReference type="EMBL" id="JAGKSQ010000002">
    <property type="protein sequence ID" value="MBP3950549.1"/>
    <property type="molecule type" value="Genomic_DNA"/>
</dbReference>
<comment type="caution">
    <text evidence="3">The sequence shown here is derived from an EMBL/GenBank/DDBJ whole genome shotgun (WGS) entry which is preliminary data.</text>
</comment>
<reference evidence="3" key="1">
    <citation type="submission" date="2021-03" db="EMBL/GenBank/DDBJ databases">
        <title>Bacillus suaedae sp. nov., isolated from Suaeda aralocaspica.</title>
        <authorList>
            <person name="Lei R.F.R."/>
        </authorList>
    </citation>
    <scope>NUCLEOTIDE SEQUENCE</scope>
    <source>
        <strain evidence="3">YZJH907-2</strain>
    </source>
</reference>
<sequence length="198" mass="22468">MKKQREIVSHLTDKELLLNVYYTQAIIFLISVGLAFFVFDSWKELGLLFGPIRIEFIFLAMGSAVFVVLIDIILEKKLPSDWLDDGGINERVFRNLSLPQLVFICLTVALTEELLFRAVLQTSFGIVVASLIFALIHFRYLDKPILFINVVCVSFLLGGLFWWSGNILVSILAHFLIDLILGFIIRQRHIHGEGEGVG</sequence>
<keyword evidence="1" id="KW-1133">Transmembrane helix</keyword>
<keyword evidence="3" id="KW-0645">Protease</keyword>
<feature type="transmembrane region" description="Helical" evidence="1">
    <location>
        <begin position="51"/>
        <end position="74"/>
    </location>
</feature>
<dbReference type="GO" id="GO:0080120">
    <property type="term" value="P:CAAX-box protein maturation"/>
    <property type="evidence" value="ECO:0007669"/>
    <property type="project" value="UniProtKB-ARBA"/>
</dbReference>
<feature type="transmembrane region" description="Helical" evidence="1">
    <location>
        <begin position="20"/>
        <end position="39"/>
    </location>
</feature>
<keyword evidence="4" id="KW-1185">Reference proteome</keyword>
<evidence type="ECO:0000313" key="4">
    <source>
        <dbReference type="Proteomes" id="UP000678228"/>
    </source>
</evidence>
<name>A0A941AT08_9BACI</name>
<gene>
    <name evidence="3" type="ORF">J7W16_05335</name>
</gene>
<protein>
    <submittedName>
        <fullName evidence="3">CPBP family intramembrane metalloprotease</fullName>
    </submittedName>
</protein>
<evidence type="ECO:0000256" key="1">
    <source>
        <dbReference type="SAM" id="Phobius"/>
    </source>
</evidence>
<dbReference type="RefSeq" id="WP_210596199.1">
    <property type="nucleotide sequence ID" value="NZ_JAGKSQ010000002.1"/>
</dbReference>
<feature type="transmembrane region" description="Helical" evidence="1">
    <location>
        <begin position="145"/>
        <end position="162"/>
    </location>
</feature>
<proteinExistence type="predicted"/>
<dbReference type="Proteomes" id="UP000678228">
    <property type="component" value="Unassembled WGS sequence"/>
</dbReference>
<feature type="transmembrane region" description="Helical" evidence="1">
    <location>
        <begin position="118"/>
        <end position="138"/>
    </location>
</feature>
<evidence type="ECO:0000313" key="3">
    <source>
        <dbReference type="EMBL" id="MBP3950549.1"/>
    </source>
</evidence>
<dbReference type="Pfam" id="PF02517">
    <property type="entry name" value="Rce1-like"/>
    <property type="match status" value="1"/>
</dbReference>
<keyword evidence="1" id="KW-0472">Membrane</keyword>
<dbReference type="GO" id="GO:0004175">
    <property type="term" value="F:endopeptidase activity"/>
    <property type="evidence" value="ECO:0007669"/>
    <property type="project" value="UniProtKB-ARBA"/>
</dbReference>
<evidence type="ECO:0000259" key="2">
    <source>
        <dbReference type="Pfam" id="PF02517"/>
    </source>
</evidence>
<keyword evidence="3" id="KW-0378">Hydrolase</keyword>